<comment type="caution">
    <text evidence="1">The sequence shown here is derived from an EMBL/GenBank/DDBJ whole genome shotgun (WGS) entry which is preliminary data.</text>
</comment>
<sequence length="879" mass="96249">MMEKQNGTGPRAPENGVTGKPPLYSVETPYGFRLDLDFLKYVDDIEKGHTMKRVLGQRRSKGQRSSTLPRHLNLSGHGYRPSPWGSTGALVPRSHTAEPHHGYSSWAHDGGSPAAPGGYKSVAEMEASIRAFDKQPLGEHVRPSLIRATSMPLTVLLRKGAEATEEVPRSPDISSDNPSSQDVSGNLHCLTEALERVARLEEEVRVIPELKAQICILQEREGLRLGQDSQPRSRNRDASCVLYHKSPGIERRLFSGEDDNPNRPHEWRLSTDLDELLTVTSLQAKVAVLEQNLHQSSLELEKATALLWEQKEDAQRMKDMVRQLTEDSVGWPRAERVAADQDEEETENSPGRERLNAGARFASNAVTITANRLDFGTQTEGFGDLHIPGSARPLRMEVKENHPSAGRYSPETVIRDVAIAPGRAVPMEPMSNEKASSGSMDQAVAGLHLRRIQGLLEQQWECLCGGGALGESRVQEHPDPMVNMLQEEIRCLVNILSSYYNHGSRDGEAPQGGARDVTRERTSHNLHLAGVNHSFESAQDKPTDSKNHSKDVSASQPQTGGHAPPNLVVEMGRGSSSRGDTTNGDPGRGGMGGASGVEMKVGVAEMKTCSTLVESRPDPNPASNQESHDRERVDGQFIEACHFVKDHMDDVENPGEEMRRTLVVLFQVWFRVAAEEESPANQVAVYLKEVRMATPSVLPFLVNMADDNGNTALHYSVSHANYTIVSQLLDTGVCEVDLQNKAGYTAIMLASLTAPGDSGEMEVVSRLMEMGDVNARASQGGHTALMLAARHGRALMVRLLLRRRADPNFQDHQGATALMCACERGHTHVTRLLLDRAECDTSLVDRRGRTALSVAQQHGSQGDITALLQAHQSQHGTSL</sequence>
<reference evidence="1" key="1">
    <citation type="submission" date="2021-05" db="EMBL/GenBank/DDBJ databases">
        <authorList>
            <person name="Pan Q."/>
            <person name="Jouanno E."/>
            <person name="Zahm M."/>
            <person name="Klopp C."/>
            <person name="Cabau C."/>
            <person name="Louis A."/>
            <person name="Berthelot C."/>
            <person name="Parey E."/>
            <person name="Roest Crollius H."/>
            <person name="Montfort J."/>
            <person name="Robinson-Rechavi M."/>
            <person name="Bouchez O."/>
            <person name="Lampietro C."/>
            <person name="Lopez Roques C."/>
            <person name="Donnadieu C."/>
            <person name="Postlethwait J."/>
            <person name="Bobe J."/>
            <person name="Dillon D."/>
            <person name="Chandos A."/>
            <person name="von Hippel F."/>
            <person name="Guiguen Y."/>
        </authorList>
    </citation>
    <scope>NUCLEOTIDE SEQUENCE</scope>
    <source>
        <strain evidence="1">YG-Jan2019</strain>
    </source>
</reference>
<evidence type="ECO:0000313" key="2">
    <source>
        <dbReference type="Proteomes" id="UP001157502"/>
    </source>
</evidence>
<dbReference type="Proteomes" id="UP001157502">
    <property type="component" value="Chromosome 5"/>
</dbReference>
<name>A0ACC2H689_DALPE</name>
<gene>
    <name evidence="1" type="ORF">DPEC_G00055700</name>
</gene>
<organism evidence="1 2">
    <name type="scientific">Dallia pectoralis</name>
    <name type="common">Alaska blackfish</name>
    <dbReference type="NCBI Taxonomy" id="75939"/>
    <lineage>
        <taxon>Eukaryota</taxon>
        <taxon>Metazoa</taxon>
        <taxon>Chordata</taxon>
        <taxon>Craniata</taxon>
        <taxon>Vertebrata</taxon>
        <taxon>Euteleostomi</taxon>
        <taxon>Actinopterygii</taxon>
        <taxon>Neopterygii</taxon>
        <taxon>Teleostei</taxon>
        <taxon>Protacanthopterygii</taxon>
        <taxon>Esociformes</taxon>
        <taxon>Umbridae</taxon>
        <taxon>Dallia</taxon>
    </lineage>
</organism>
<dbReference type="EMBL" id="CM055732">
    <property type="protein sequence ID" value="KAJ8011200.1"/>
    <property type="molecule type" value="Genomic_DNA"/>
</dbReference>
<accession>A0ACC2H689</accession>
<evidence type="ECO:0000313" key="1">
    <source>
        <dbReference type="EMBL" id="KAJ8011200.1"/>
    </source>
</evidence>
<keyword evidence="2" id="KW-1185">Reference proteome</keyword>
<proteinExistence type="predicted"/>
<protein>
    <submittedName>
        <fullName evidence="1">Uncharacterized protein</fullName>
    </submittedName>
</protein>